<dbReference type="EMBL" id="JAULUE010002057">
    <property type="protein sequence ID" value="KAK5888388.1"/>
    <property type="molecule type" value="Genomic_DNA"/>
</dbReference>
<keyword evidence="3" id="KW-1185">Reference proteome</keyword>
<dbReference type="AlphaFoldDB" id="A0AAN8BS59"/>
<evidence type="ECO:0000256" key="1">
    <source>
        <dbReference type="SAM" id="MobiDB-lite"/>
    </source>
</evidence>
<sequence>MATNTVNKPPSAHPSRVHGNTGYSGGPSSDQHDPGLYTACQNHGAQPHHPLAGLSSTSMLHPHPLSTPARGPCPSPITPLLASQEWAMRRFGSWNRNKLSFILELKLPKTKLC</sequence>
<gene>
    <name evidence="2" type="ORF">CesoFtcFv8_014487</name>
</gene>
<evidence type="ECO:0000313" key="3">
    <source>
        <dbReference type="Proteomes" id="UP001335648"/>
    </source>
</evidence>
<organism evidence="2 3">
    <name type="scientific">Champsocephalus esox</name>
    <name type="common">pike icefish</name>
    <dbReference type="NCBI Taxonomy" id="159716"/>
    <lineage>
        <taxon>Eukaryota</taxon>
        <taxon>Metazoa</taxon>
        <taxon>Chordata</taxon>
        <taxon>Craniata</taxon>
        <taxon>Vertebrata</taxon>
        <taxon>Euteleostomi</taxon>
        <taxon>Actinopterygii</taxon>
        <taxon>Neopterygii</taxon>
        <taxon>Teleostei</taxon>
        <taxon>Neoteleostei</taxon>
        <taxon>Acanthomorphata</taxon>
        <taxon>Eupercaria</taxon>
        <taxon>Perciformes</taxon>
        <taxon>Notothenioidei</taxon>
        <taxon>Channichthyidae</taxon>
        <taxon>Champsocephalus</taxon>
    </lineage>
</organism>
<accession>A0AAN8BS59</accession>
<dbReference type="Proteomes" id="UP001335648">
    <property type="component" value="Unassembled WGS sequence"/>
</dbReference>
<proteinExistence type="predicted"/>
<feature type="region of interest" description="Disordered" evidence="1">
    <location>
        <begin position="1"/>
        <end position="76"/>
    </location>
</feature>
<evidence type="ECO:0000313" key="2">
    <source>
        <dbReference type="EMBL" id="KAK5888388.1"/>
    </source>
</evidence>
<protein>
    <submittedName>
        <fullName evidence="2">Uncharacterized protein</fullName>
    </submittedName>
</protein>
<reference evidence="2 3" key="1">
    <citation type="journal article" date="2023" name="Mol. Biol. Evol.">
        <title>Genomics of Secondarily Temperate Adaptation in the Only Non-Antarctic Icefish.</title>
        <authorList>
            <person name="Rivera-Colon A.G."/>
            <person name="Rayamajhi N."/>
            <person name="Minhas B.F."/>
            <person name="Madrigal G."/>
            <person name="Bilyk K.T."/>
            <person name="Yoon V."/>
            <person name="Hune M."/>
            <person name="Gregory S."/>
            <person name="Cheng C.H.C."/>
            <person name="Catchen J.M."/>
        </authorList>
    </citation>
    <scope>NUCLEOTIDE SEQUENCE [LARGE SCALE GENOMIC DNA]</scope>
    <source>
        <strain evidence="2">JC2023a</strain>
    </source>
</reference>
<name>A0AAN8BS59_9TELE</name>
<comment type="caution">
    <text evidence="2">The sequence shown here is derived from an EMBL/GenBank/DDBJ whole genome shotgun (WGS) entry which is preliminary data.</text>
</comment>